<sequence>MLEELIRLFIAPFLKRIGFKKKGMTWNREANGVVHVIDIQPTRPRENGSEPFTINIGIFMNELWQLFWGKDAPQFIKEEDCYPRFRLGYLLSEFDPKCRDKWWDIQSQKEIETVWKELETLLIGDCLPFFNRIESASDVLDVSINAKPSMPAEKLSHAILLNMAGRKAESDQLISDFCSDPHWGARAKEIAKRLTQSS</sequence>
<dbReference type="EMBL" id="VHSG01000038">
    <property type="protein sequence ID" value="TQV66923.1"/>
    <property type="molecule type" value="Genomic_DNA"/>
</dbReference>
<name>A0A545SPL9_9GAMM</name>
<protein>
    <submittedName>
        <fullName evidence="1">DUF4304 domain-containing protein</fullName>
    </submittedName>
</protein>
<dbReference type="Proteomes" id="UP000319732">
    <property type="component" value="Unassembled WGS sequence"/>
</dbReference>
<organism evidence="1 2">
    <name type="scientific">Exilibacterium tricleocarpae</name>
    <dbReference type="NCBI Taxonomy" id="2591008"/>
    <lineage>
        <taxon>Bacteria</taxon>
        <taxon>Pseudomonadati</taxon>
        <taxon>Pseudomonadota</taxon>
        <taxon>Gammaproteobacteria</taxon>
        <taxon>Cellvibrionales</taxon>
        <taxon>Cellvibrionaceae</taxon>
        <taxon>Exilibacterium</taxon>
    </lineage>
</organism>
<accession>A0A545SPL9</accession>
<evidence type="ECO:0000313" key="1">
    <source>
        <dbReference type="EMBL" id="TQV66923.1"/>
    </source>
</evidence>
<comment type="caution">
    <text evidence="1">The sequence shown here is derived from an EMBL/GenBank/DDBJ whole genome shotgun (WGS) entry which is preliminary data.</text>
</comment>
<keyword evidence="2" id="KW-1185">Reference proteome</keyword>
<evidence type="ECO:0000313" key="2">
    <source>
        <dbReference type="Proteomes" id="UP000319732"/>
    </source>
</evidence>
<reference evidence="1 2" key="1">
    <citation type="submission" date="2019-06" db="EMBL/GenBank/DDBJ databases">
        <title>Whole genome sequence for Cellvibrionaceae sp. R142.</title>
        <authorList>
            <person name="Wang G."/>
        </authorList>
    </citation>
    <scope>NUCLEOTIDE SEQUENCE [LARGE SCALE GENOMIC DNA]</scope>
    <source>
        <strain evidence="1 2">R142</strain>
    </source>
</reference>
<dbReference type="RefSeq" id="WP_142929985.1">
    <property type="nucleotide sequence ID" value="NZ_ML660114.1"/>
</dbReference>
<dbReference type="InterPro" id="IPR025412">
    <property type="entry name" value="DUF4304"/>
</dbReference>
<dbReference type="OrthoDB" id="8481394at2"/>
<gene>
    <name evidence="1" type="ORF">FKG94_26585</name>
</gene>
<dbReference type="AlphaFoldDB" id="A0A545SPL9"/>
<proteinExistence type="predicted"/>
<dbReference type="Pfam" id="PF14137">
    <property type="entry name" value="DUF4304"/>
    <property type="match status" value="1"/>
</dbReference>